<dbReference type="Pfam" id="PF00237">
    <property type="entry name" value="Ribosomal_L22"/>
    <property type="match status" value="1"/>
</dbReference>
<gene>
    <name evidence="7" type="primary">rplV</name>
    <name evidence="12" type="ORF">CEN92_320</name>
</gene>
<dbReference type="InterPro" id="IPR047867">
    <property type="entry name" value="Ribosomal_uL22_bac/org-type"/>
</dbReference>
<evidence type="ECO:0000256" key="10">
    <source>
        <dbReference type="RuleBase" id="RU004008"/>
    </source>
</evidence>
<dbReference type="InterPro" id="IPR005727">
    <property type="entry name" value="Ribosomal_uL22_bac/chlpt-type"/>
</dbReference>
<comment type="function">
    <text evidence="7 10">This protein binds specifically to 23S rRNA; its binding is stimulated by other ribosomal proteins, e.g., L4, L17, and L20. It is important during the early stages of 50S assembly. It makes multiple contacts with different domains of the 23S rRNA in the assembled 50S subunit and ribosome.</text>
</comment>
<dbReference type="EMBL" id="VMGH01000046">
    <property type="protein sequence ID" value="TSC91184.1"/>
    <property type="molecule type" value="Genomic_DNA"/>
</dbReference>
<sequence length="126" mass="14867">MIYQFKTRYLRISPRKMRFLSANFKDKKALELIEILSNSPEKAARLILKSLNSAIASLKNQGVDEEDLKIKNILVDEGPRLKRRQIKPRGRADIILKRMSHLTIVLQDKRKKRKKEKQEIDRKSKI</sequence>
<dbReference type="InterPro" id="IPR036394">
    <property type="entry name" value="Ribosomal_uL22_sf"/>
</dbReference>
<dbReference type="InterPro" id="IPR001063">
    <property type="entry name" value="Ribosomal_uL22"/>
</dbReference>
<dbReference type="GO" id="GO:0019843">
    <property type="term" value="F:rRNA binding"/>
    <property type="evidence" value="ECO:0007669"/>
    <property type="project" value="UniProtKB-UniRule"/>
</dbReference>
<evidence type="ECO:0000256" key="1">
    <source>
        <dbReference type="ARBA" id="ARBA00009451"/>
    </source>
</evidence>
<evidence type="ECO:0000256" key="6">
    <source>
        <dbReference type="ARBA" id="ARBA00035207"/>
    </source>
</evidence>
<dbReference type="CDD" id="cd00336">
    <property type="entry name" value="Ribosomal_L22"/>
    <property type="match status" value="1"/>
</dbReference>
<comment type="caution">
    <text evidence="12">The sequence shown here is derived from an EMBL/GenBank/DDBJ whole genome shotgun (WGS) entry which is preliminary data.</text>
</comment>
<evidence type="ECO:0000256" key="2">
    <source>
        <dbReference type="ARBA" id="ARBA00022730"/>
    </source>
</evidence>
<evidence type="ECO:0000256" key="3">
    <source>
        <dbReference type="ARBA" id="ARBA00022884"/>
    </source>
</evidence>
<dbReference type="GO" id="GO:0003735">
    <property type="term" value="F:structural constituent of ribosome"/>
    <property type="evidence" value="ECO:0007669"/>
    <property type="project" value="InterPro"/>
</dbReference>
<keyword evidence="4 7" id="KW-0689">Ribosomal protein</keyword>
<dbReference type="Gene3D" id="3.90.470.10">
    <property type="entry name" value="Ribosomal protein L22/L17"/>
    <property type="match status" value="1"/>
</dbReference>
<dbReference type="Proteomes" id="UP000318296">
    <property type="component" value="Unassembled WGS sequence"/>
</dbReference>
<dbReference type="GO" id="GO:0006412">
    <property type="term" value="P:translation"/>
    <property type="evidence" value="ECO:0007669"/>
    <property type="project" value="UniProtKB-UniRule"/>
</dbReference>
<dbReference type="AlphaFoldDB" id="A0A554LE68"/>
<accession>A0A554LE68</accession>
<name>A0A554LE68_9BACT</name>
<reference evidence="12 13" key="1">
    <citation type="submission" date="2017-07" db="EMBL/GenBank/DDBJ databases">
        <title>Mechanisms for carbon and nitrogen cycling indicate functional differentiation within the Candidate Phyla Radiation.</title>
        <authorList>
            <person name="Danczak R.E."/>
            <person name="Johnston M.D."/>
            <person name="Kenah C."/>
            <person name="Slattery M."/>
            <person name="Wrighton K.C."/>
            <person name="Wilkins M.J."/>
        </authorList>
    </citation>
    <scope>NUCLEOTIDE SEQUENCE [LARGE SCALE GENOMIC DNA]</scope>
    <source>
        <strain evidence="12">Licking1014_96</strain>
    </source>
</reference>
<keyword evidence="5 7" id="KW-0687">Ribonucleoprotein</keyword>
<evidence type="ECO:0000256" key="11">
    <source>
        <dbReference type="SAM" id="MobiDB-lite"/>
    </source>
</evidence>
<proteinExistence type="inferred from homology"/>
<evidence type="ECO:0000313" key="12">
    <source>
        <dbReference type="EMBL" id="TSC91184.1"/>
    </source>
</evidence>
<dbReference type="NCBIfam" id="TIGR01044">
    <property type="entry name" value="rplV_bact"/>
    <property type="match status" value="1"/>
</dbReference>
<evidence type="ECO:0000256" key="5">
    <source>
        <dbReference type="ARBA" id="ARBA00023274"/>
    </source>
</evidence>
<evidence type="ECO:0000256" key="7">
    <source>
        <dbReference type="HAMAP-Rule" id="MF_01331"/>
    </source>
</evidence>
<organism evidence="12 13">
    <name type="scientific">Candidatus Berkelbacteria bacterium Licking1014_96</name>
    <dbReference type="NCBI Taxonomy" id="2017149"/>
    <lineage>
        <taxon>Bacteria</taxon>
        <taxon>Candidatus Berkelbacteria</taxon>
    </lineage>
</organism>
<dbReference type="SUPFAM" id="SSF54843">
    <property type="entry name" value="Ribosomal protein L22"/>
    <property type="match status" value="1"/>
</dbReference>
<comment type="subunit">
    <text evidence="7 9">Part of the 50S ribosomal subunit.</text>
</comment>
<evidence type="ECO:0000256" key="8">
    <source>
        <dbReference type="RuleBase" id="RU004005"/>
    </source>
</evidence>
<evidence type="ECO:0000313" key="13">
    <source>
        <dbReference type="Proteomes" id="UP000318296"/>
    </source>
</evidence>
<dbReference type="HAMAP" id="MF_01331_B">
    <property type="entry name" value="Ribosomal_uL22_B"/>
    <property type="match status" value="1"/>
</dbReference>
<keyword evidence="3 7" id="KW-0694">RNA-binding</keyword>
<protein>
    <recommendedName>
        <fullName evidence="6 7">Large ribosomal subunit protein uL22</fullName>
    </recommendedName>
</protein>
<evidence type="ECO:0000256" key="9">
    <source>
        <dbReference type="RuleBase" id="RU004006"/>
    </source>
</evidence>
<comment type="function">
    <text evidence="7">The globular domain of the protein is located near the polypeptide exit tunnel on the outside of the subunit, while an extended beta-hairpin is found that lines the wall of the exit tunnel in the center of the 70S ribosome.</text>
</comment>
<feature type="region of interest" description="Disordered" evidence="11">
    <location>
        <begin position="107"/>
        <end position="126"/>
    </location>
</feature>
<evidence type="ECO:0000256" key="4">
    <source>
        <dbReference type="ARBA" id="ARBA00022980"/>
    </source>
</evidence>
<feature type="compositionally biased region" description="Basic and acidic residues" evidence="11">
    <location>
        <begin position="116"/>
        <end position="126"/>
    </location>
</feature>
<comment type="similarity">
    <text evidence="1 7 8">Belongs to the universal ribosomal protein uL22 family.</text>
</comment>
<dbReference type="PANTHER" id="PTHR13501:SF8">
    <property type="entry name" value="LARGE RIBOSOMAL SUBUNIT PROTEIN UL22M"/>
    <property type="match status" value="1"/>
</dbReference>
<dbReference type="GO" id="GO:0022625">
    <property type="term" value="C:cytosolic large ribosomal subunit"/>
    <property type="evidence" value="ECO:0007669"/>
    <property type="project" value="TreeGrafter"/>
</dbReference>
<dbReference type="PANTHER" id="PTHR13501">
    <property type="entry name" value="CHLOROPLAST 50S RIBOSOMAL PROTEIN L22-RELATED"/>
    <property type="match status" value="1"/>
</dbReference>
<keyword evidence="2 7" id="KW-0699">rRNA-binding</keyword>